<dbReference type="InterPro" id="IPR012340">
    <property type="entry name" value="NA-bd_OB-fold"/>
</dbReference>
<dbReference type="Proteomes" id="UP001334084">
    <property type="component" value="Chromosome 10"/>
</dbReference>
<dbReference type="GeneID" id="90542643"/>
<dbReference type="InterPro" id="IPR013970">
    <property type="entry name" value="Rfa2"/>
</dbReference>
<name>A0AAX4JFS1_9MICR</name>
<comment type="subcellular location">
    <subcellularLocation>
        <location evidence="1">Nucleus</location>
    </subcellularLocation>
</comment>
<dbReference type="GO" id="GO:0003677">
    <property type="term" value="F:DNA binding"/>
    <property type="evidence" value="ECO:0007669"/>
    <property type="project" value="InterPro"/>
</dbReference>
<keyword evidence="3" id="KW-0539">Nucleus</keyword>
<reference evidence="4" key="1">
    <citation type="journal article" date="2024" name="BMC Genomics">
        <title>Functional annotation of a divergent genome using sequence and structure-based similarity.</title>
        <authorList>
            <person name="Svedberg D."/>
            <person name="Winiger R.R."/>
            <person name="Berg A."/>
            <person name="Sharma H."/>
            <person name="Tellgren-Roth C."/>
            <person name="Debrunner-Vossbrinck B.A."/>
            <person name="Vossbrinck C.R."/>
            <person name="Barandun J."/>
        </authorList>
    </citation>
    <scope>NUCLEOTIDE SEQUENCE</scope>
    <source>
        <strain evidence="4">Illinois isolate</strain>
    </source>
</reference>
<evidence type="ECO:0000256" key="1">
    <source>
        <dbReference type="ARBA" id="ARBA00004123"/>
    </source>
</evidence>
<gene>
    <name evidence="4" type="ORF">VNE69_10161</name>
</gene>
<keyword evidence="5" id="KW-1185">Reference proteome</keyword>
<dbReference type="SUPFAM" id="SSF50249">
    <property type="entry name" value="Nucleic acid-binding proteins"/>
    <property type="match status" value="1"/>
</dbReference>
<evidence type="ECO:0000313" key="5">
    <source>
        <dbReference type="Proteomes" id="UP001334084"/>
    </source>
</evidence>
<dbReference type="GO" id="GO:0006281">
    <property type="term" value="P:DNA repair"/>
    <property type="evidence" value="ECO:0007669"/>
    <property type="project" value="InterPro"/>
</dbReference>
<proteinExistence type="inferred from homology"/>
<dbReference type="AlphaFoldDB" id="A0AAX4JFS1"/>
<accession>A0AAX4JFS1</accession>
<dbReference type="KEGG" id="vnx:VNE69_10161"/>
<dbReference type="EMBL" id="CP142735">
    <property type="protein sequence ID" value="WUR04811.1"/>
    <property type="molecule type" value="Genomic_DNA"/>
</dbReference>
<dbReference type="Gene3D" id="2.40.50.140">
    <property type="entry name" value="Nucleic acid-binding proteins"/>
    <property type="match status" value="1"/>
</dbReference>
<protein>
    <submittedName>
        <fullName evidence="4">Replication protein A 14 kDa subunit</fullName>
    </submittedName>
</protein>
<evidence type="ECO:0000313" key="4">
    <source>
        <dbReference type="EMBL" id="WUR04811.1"/>
    </source>
</evidence>
<evidence type="ECO:0000256" key="2">
    <source>
        <dbReference type="ARBA" id="ARBA00009761"/>
    </source>
</evidence>
<dbReference type="GO" id="GO:0006310">
    <property type="term" value="P:DNA recombination"/>
    <property type="evidence" value="ECO:0007669"/>
    <property type="project" value="InterPro"/>
</dbReference>
<dbReference type="Pfam" id="PF08661">
    <property type="entry name" value="Rep_fac-A_3"/>
    <property type="match status" value="1"/>
</dbReference>
<evidence type="ECO:0000256" key="3">
    <source>
        <dbReference type="ARBA" id="ARBA00023242"/>
    </source>
</evidence>
<dbReference type="RefSeq" id="XP_065330956.1">
    <property type="nucleotide sequence ID" value="XM_065474884.1"/>
</dbReference>
<comment type="similarity">
    <text evidence="2">Belongs to the replication factor A protein 3 family.</text>
</comment>
<sequence>MFVNSLTNFENKNVSIIGEIEKIDNDIIFIRSGNKEIMVKHNGLDSYKTKIVRIKGIVENGILNEQVVNKISEGFDLKLYERFVEINSKFPSIF</sequence>
<dbReference type="GO" id="GO:0031981">
    <property type="term" value="C:nuclear lumen"/>
    <property type="evidence" value="ECO:0007669"/>
    <property type="project" value="UniProtKB-ARBA"/>
</dbReference>
<organism evidence="4 5">
    <name type="scientific">Vairimorpha necatrix</name>
    <dbReference type="NCBI Taxonomy" id="6039"/>
    <lineage>
        <taxon>Eukaryota</taxon>
        <taxon>Fungi</taxon>
        <taxon>Fungi incertae sedis</taxon>
        <taxon>Microsporidia</taxon>
        <taxon>Nosematidae</taxon>
        <taxon>Vairimorpha</taxon>
    </lineage>
</organism>
<dbReference type="GO" id="GO:0006260">
    <property type="term" value="P:DNA replication"/>
    <property type="evidence" value="ECO:0007669"/>
    <property type="project" value="InterPro"/>
</dbReference>